<keyword evidence="4" id="KW-1003">Cell membrane</keyword>
<evidence type="ECO:0000256" key="7">
    <source>
        <dbReference type="ARBA" id="ARBA00023136"/>
    </source>
</evidence>
<keyword evidence="3" id="KW-0813">Transport</keyword>
<dbReference type="CDD" id="cd06550">
    <property type="entry name" value="TM_ABC_iron-siderophores_like"/>
    <property type="match status" value="1"/>
</dbReference>
<dbReference type="EMBL" id="VSFF01000021">
    <property type="protein sequence ID" value="TYC07615.1"/>
    <property type="molecule type" value="Genomic_DNA"/>
</dbReference>
<dbReference type="InterPro" id="IPR000522">
    <property type="entry name" value="ABC_transptr_permease_BtuC"/>
</dbReference>
<evidence type="ECO:0000313" key="10">
    <source>
        <dbReference type="EMBL" id="TYC07615.1"/>
    </source>
</evidence>
<sequence>MAVLDPPEAGPPEAGPPGTRPRETSAAAVALLLSRRRRAQARRAAVPAVLLSVLLVGLVAASLLLELRRVPLADVAPAALGLRDGLADYVIFRIRMPRVLAAGLAGALFGISGALYQGLIRNPLATPDIVGVSAGAGAGAITVLVLAPTLPYGTTLAALAGSFLAVGLIHALSWRGGVDTYRLVLVGIGLSAVCTAYTNYLFTIADEHSMDVAMRWLIGSTAGATWQGVRVLAVALAVCLVVARLLTRPLAGIALGDELATGLGTHVPRARMLTLLLGAAAAALATSVVGPIGFVALISGPIAARLAGGDRACALAPLVGAVIVVGADVLAQRAPLVSPVPTGVFTALLGAPYFVHLILRRPNGAPA</sequence>
<evidence type="ECO:0000256" key="6">
    <source>
        <dbReference type="ARBA" id="ARBA00022989"/>
    </source>
</evidence>
<dbReference type="InterPro" id="IPR037294">
    <property type="entry name" value="ABC_BtuC-like"/>
</dbReference>
<dbReference type="GO" id="GO:0005886">
    <property type="term" value="C:plasma membrane"/>
    <property type="evidence" value="ECO:0007669"/>
    <property type="project" value="UniProtKB-SubCell"/>
</dbReference>
<feature type="transmembrane region" description="Helical" evidence="9">
    <location>
        <begin position="312"/>
        <end position="330"/>
    </location>
</feature>
<comment type="caution">
    <text evidence="10">The sequence shown here is derived from an EMBL/GenBank/DDBJ whole genome shotgun (WGS) entry which is preliminary data.</text>
</comment>
<feature type="transmembrane region" description="Helical" evidence="9">
    <location>
        <begin position="275"/>
        <end position="300"/>
    </location>
</feature>
<feature type="transmembrane region" description="Helical" evidence="9">
    <location>
        <begin position="154"/>
        <end position="174"/>
    </location>
</feature>
<feature type="transmembrane region" description="Helical" evidence="9">
    <location>
        <begin position="223"/>
        <end position="246"/>
    </location>
</feature>
<evidence type="ECO:0000256" key="5">
    <source>
        <dbReference type="ARBA" id="ARBA00022692"/>
    </source>
</evidence>
<feature type="transmembrane region" description="Helical" evidence="9">
    <location>
        <begin position="180"/>
        <end position="202"/>
    </location>
</feature>
<keyword evidence="7 9" id="KW-0472">Membrane</keyword>
<feature type="transmembrane region" description="Helical" evidence="9">
    <location>
        <begin position="99"/>
        <end position="117"/>
    </location>
</feature>
<evidence type="ECO:0000313" key="11">
    <source>
        <dbReference type="Proteomes" id="UP000322634"/>
    </source>
</evidence>
<dbReference type="PANTHER" id="PTHR30472:SF37">
    <property type="entry name" value="FE(3+) DICITRATE TRANSPORT SYSTEM PERMEASE PROTEIN FECD-RELATED"/>
    <property type="match status" value="1"/>
</dbReference>
<feature type="transmembrane region" description="Helical" evidence="9">
    <location>
        <begin position="44"/>
        <end position="65"/>
    </location>
</feature>
<proteinExistence type="inferred from homology"/>
<dbReference type="SUPFAM" id="SSF81345">
    <property type="entry name" value="ABC transporter involved in vitamin B12 uptake, BtuC"/>
    <property type="match status" value="1"/>
</dbReference>
<evidence type="ECO:0000256" key="8">
    <source>
        <dbReference type="SAM" id="MobiDB-lite"/>
    </source>
</evidence>
<comment type="subcellular location">
    <subcellularLocation>
        <location evidence="1">Cell membrane</location>
        <topology evidence="1">Multi-pass membrane protein</topology>
    </subcellularLocation>
</comment>
<dbReference type="Proteomes" id="UP000322634">
    <property type="component" value="Unassembled WGS sequence"/>
</dbReference>
<feature type="region of interest" description="Disordered" evidence="8">
    <location>
        <begin position="1"/>
        <end position="23"/>
    </location>
</feature>
<accession>A0A5D0TQS5</accession>
<evidence type="ECO:0000256" key="4">
    <source>
        <dbReference type="ARBA" id="ARBA00022475"/>
    </source>
</evidence>
<dbReference type="PANTHER" id="PTHR30472">
    <property type="entry name" value="FERRIC ENTEROBACTIN TRANSPORT SYSTEM PERMEASE PROTEIN"/>
    <property type="match status" value="1"/>
</dbReference>
<dbReference type="Gene3D" id="1.10.3470.10">
    <property type="entry name" value="ABC transporter involved in vitamin B12 uptake, BtuC"/>
    <property type="match status" value="1"/>
</dbReference>
<evidence type="ECO:0000256" key="1">
    <source>
        <dbReference type="ARBA" id="ARBA00004651"/>
    </source>
</evidence>
<gene>
    <name evidence="10" type="ORF">FXF65_42235</name>
</gene>
<keyword evidence="11" id="KW-1185">Reference proteome</keyword>
<feature type="transmembrane region" description="Helical" evidence="9">
    <location>
        <begin position="336"/>
        <end position="359"/>
    </location>
</feature>
<feature type="transmembrane region" description="Helical" evidence="9">
    <location>
        <begin position="129"/>
        <end position="147"/>
    </location>
</feature>
<evidence type="ECO:0000256" key="2">
    <source>
        <dbReference type="ARBA" id="ARBA00007935"/>
    </source>
</evidence>
<dbReference type="AlphaFoldDB" id="A0A5D0TQS5"/>
<dbReference type="OrthoDB" id="4455417at2"/>
<reference evidence="10 11" key="1">
    <citation type="submission" date="2019-08" db="EMBL/GenBank/DDBJ databases">
        <title>Actinomadura sp. nov. CYP1-5 isolated from mountain soil.</title>
        <authorList>
            <person name="Songsumanus A."/>
            <person name="Kuncharoen N."/>
            <person name="Kudo T."/>
            <person name="Yuki M."/>
            <person name="Igarashi Y."/>
            <person name="Tanasupawat S."/>
        </authorList>
    </citation>
    <scope>NUCLEOTIDE SEQUENCE [LARGE SCALE GENOMIC DNA]</scope>
    <source>
        <strain evidence="10 11">GKU157</strain>
    </source>
</reference>
<evidence type="ECO:0000256" key="3">
    <source>
        <dbReference type="ARBA" id="ARBA00022448"/>
    </source>
</evidence>
<feature type="compositionally biased region" description="Pro residues" evidence="8">
    <location>
        <begin position="8"/>
        <end position="19"/>
    </location>
</feature>
<dbReference type="Pfam" id="PF01032">
    <property type="entry name" value="FecCD"/>
    <property type="match status" value="1"/>
</dbReference>
<protein>
    <submittedName>
        <fullName evidence="10">Iron ABC transporter permease</fullName>
    </submittedName>
</protein>
<dbReference type="GO" id="GO:0022857">
    <property type="term" value="F:transmembrane transporter activity"/>
    <property type="evidence" value="ECO:0007669"/>
    <property type="project" value="InterPro"/>
</dbReference>
<organism evidence="10 11">
    <name type="scientific">Actinomadura syzygii</name>
    <dbReference type="NCBI Taxonomy" id="1427538"/>
    <lineage>
        <taxon>Bacteria</taxon>
        <taxon>Bacillati</taxon>
        <taxon>Actinomycetota</taxon>
        <taxon>Actinomycetes</taxon>
        <taxon>Streptosporangiales</taxon>
        <taxon>Thermomonosporaceae</taxon>
        <taxon>Actinomadura</taxon>
    </lineage>
</organism>
<keyword evidence="6 9" id="KW-1133">Transmembrane helix</keyword>
<dbReference type="RefSeq" id="WP_148356103.1">
    <property type="nucleotide sequence ID" value="NZ_JBHSBF010000041.1"/>
</dbReference>
<dbReference type="GO" id="GO:0033214">
    <property type="term" value="P:siderophore-iron import into cell"/>
    <property type="evidence" value="ECO:0007669"/>
    <property type="project" value="TreeGrafter"/>
</dbReference>
<comment type="similarity">
    <text evidence="2">Belongs to the binding-protein-dependent transport system permease family. FecCD subfamily.</text>
</comment>
<evidence type="ECO:0000256" key="9">
    <source>
        <dbReference type="SAM" id="Phobius"/>
    </source>
</evidence>
<name>A0A5D0TQS5_9ACTN</name>
<keyword evidence="5 9" id="KW-0812">Transmembrane</keyword>